<evidence type="ECO:0000313" key="3">
    <source>
        <dbReference type="Proteomes" id="UP000198929"/>
    </source>
</evidence>
<organism evidence="2 3">
    <name type="scientific">Corynebacterium cystitidis DSM 20524</name>
    <dbReference type="NCBI Taxonomy" id="1121357"/>
    <lineage>
        <taxon>Bacteria</taxon>
        <taxon>Bacillati</taxon>
        <taxon>Actinomycetota</taxon>
        <taxon>Actinomycetes</taxon>
        <taxon>Mycobacteriales</taxon>
        <taxon>Corynebacteriaceae</taxon>
        <taxon>Corynebacterium</taxon>
    </lineage>
</organism>
<feature type="coiled-coil region" evidence="1">
    <location>
        <begin position="191"/>
        <end position="218"/>
    </location>
</feature>
<sequence>MVGPKYDDMMLNDDQVGRVRDYIKHINFHLEGATPDDFEINRRARYLGYMFQQEDLESFGVGLKCTKPGMEGQNTFIRMSREQLLGVDNPQILPVNQPVLAAESMTLNRFYDTPGGPTRTGVDTFDSDEGLPGGDMDLAMVEQQLADIIAFHNGEPVPGEQEILDLRIFWGSLLAGRYSRLKHFQGLGQLSVEQEERLNRLESEINSVSEILESLELATLETLKTTPRRDG</sequence>
<protein>
    <submittedName>
        <fullName evidence="2">Uncharacterized protein</fullName>
    </submittedName>
</protein>
<dbReference type="AlphaFoldDB" id="A0A1H9VEI9"/>
<proteinExistence type="predicted"/>
<accession>A0A1H9VEI9</accession>
<dbReference type="Proteomes" id="UP000198929">
    <property type="component" value="Unassembled WGS sequence"/>
</dbReference>
<gene>
    <name evidence="2" type="ORF">SAMN05661109_02212</name>
</gene>
<evidence type="ECO:0000313" key="2">
    <source>
        <dbReference type="EMBL" id="SES19864.1"/>
    </source>
</evidence>
<keyword evidence="3" id="KW-1185">Reference proteome</keyword>
<reference evidence="3" key="1">
    <citation type="submission" date="2016-10" db="EMBL/GenBank/DDBJ databases">
        <authorList>
            <person name="Varghese N."/>
            <person name="Submissions S."/>
        </authorList>
    </citation>
    <scope>NUCLEOTIDE SEQUENCE [LARGE SCALE GENOMIC DNA]</scope>
    <source>
        <strain evidence="3">DSM 20524</strain>
    </source>
</reference>
<evidence type="ECO:0000256" key="1">
    <source>
        <dbReference type="SAM" id="Coils"/>
    </source>
</evidence>
<keyword evidence="1" id="KW-0175">Coiled coil</keyword>
<name>A0A1H9VEI9_9CORY</name>
<dbReference type="RefSeq" id="WP_092260121.1">
    <property type="nucleotide sequence ID" value="NZ_CP047199.1"/>
</dbReference>
<dbReference type="STRING" id="1121357.SAMN05661109_02212"/>
<dbReference type="EMBL" id="FOGQ01000011">
    <property type="protein sequence ID" value="SES19864.1"/>
    <property type="molecule type" value="Genomic_DNA"/>
</dbReference>